<accession>A0A0P1E8L4</accession>
<organism evidence="2 3">
    <name type="scientific">Ruegeria atlantica</name>
    <dbReference type="NCBI Taxonomy" id="81569"/>
    <lineage>
        <taxon>Bacteria</taxon>
        <taxon>Pseudomonadati</taxon>
        <taxon>Pseudomonadota</taxon>
        <taxon>Alphaproteobacteria</taxon>
        <taxon>Rhodobacterales</taxon>
        <taxon>Roseobacteraceae</taxon>
        <taxon>Ruegeria</taxon>
    </lineage>
</organism>
<evidence type="ECO:0000313" key="2">
    <source>
        <dbReference type="EMBL" id="CUH44819.1"/>
    </source>
</evidence>
<name>A0A0P1E8L4_9RHOB</name>
<evidence type="ECO:0000313" key="3">
    <source>
        <dbReference type="Proteomes" id="UP000050786"/>
    </source>
</evidence>
<dbReference type="AlphaFoldDB" id="A0A0P1E8L4"/>
<sequence>MTDRRLIGIVTALLFLSTTQNARAEITLEHLLVIDQMLSTNDIQALYSYLDKNPQLLSGEDELSLELRSFHEVASVGDLDFSYASSAPADGENRSGDNAFSASLQH</sequence>
<proteinExistence type="predicted"/>
<feature type="region of interest" description="Disordered" evidence="1">
    <location>
        <begin position="86"/>
        <end position="106"/>
    </location>
</feature>
<gene>
    <name evidence="2" type="ORF">RUM4293_03725</name>
</gene>
<protein>
    <submittedName>
        <fullName evidence="2">Uncharacterized protein</fullName>
    </submittedName>
</protein>
<dbReference type="EMBL" id="CYPS01000057">
    <property type="protein sequence ID" value="CUH44819.1"/>
    <property type="molecule type" value="Genomic_DNA"/>
</dbReference>
<reference evidence="3" key="1">
    <citation type="submission" date="2015-09" db="EMBL/GenBank/DDBJ databases">
        <authorList>
            <person name="Rodrigo-Torres L."/>
            <person name="Arahal D.R."/>
        </authorList>
    </citation>
    <scope>NUCLEOTIDE SEQUENCE [LARGE SCALE GENOMIC DNA]</scope>
    <source>
        <strain evidence="3">CECT 4293</strain>
    </source>
</reference>
<feature type="compositionally biased region" description="Polar residues" evidence="1">
    <location>
        <begin position="96"/>
        <end position="106"/>
    </location>
</feature>
<evidence type="ECO:0000256" key="1">
    <source>
        <dbReference type="SAM" id="MobiDB-lite"/>
    </source>
</evidence>
<keyword evidence="3" id="KW-1185">Reference proteome</keyword>
<dbReference type="RefSeq" id="WP_058274764.1">
    <property type="nucleotide sequence ID" value="NZ_CYPS01000057.1"/>
</dbReference>
<dbReference type="Proteomes" id="UP000050786">
    <property type="component" value="Unassembled WGS sequence"/>
</dbReference>